<name>A0A0G4F3E8_VITBC</name>
<feature type="region of interest" description="Disordered" evidence="1">
    <location>
        <begin position="1"/>
        <end position="67"/>
    </location>
</feature>
<dbReference type="Proteomes" id="UP000041254">
    <property type="component" value="Unassembled WGS sequence"/>
</dbReference>
<feature type="compositionally biased region" description="Low complexity" evidence="1">
    <location>
        <begin position="50"/>
        <end position="65"/>
    </location>
</feature>
<sequence>MSRSRGRPVEFDEEENILFGDGEDDPPAEDDQFMEDQDVPMDQGDDVYAADHQMGDAEAAAAAAETADERLIREEKEEREREEQLAKMQREADLARIKKRPDLVDLLRSERGFKSLYDHAKSPAFQSQLRHEKPRSGQPKGLNEQHNLDVFLSTVQTWMQQLYPFPLHPDDLAKKLERLSRGSFKGNPLRDHIMHLRAHHKFPDCPIPFTKTHLTLQQAIERLNLGDGGAKREAEDTKMHDAAADYPDPHDDGVFGGHHDDDDDHFVPDELLFGSGGGDAGPSRHSPPPPAAAGAATAPMDEATKARIAAAKERALEKKRKKEEERKRQEQADHQGRQEGGGGEGAGDRDVAMERDGGGEDRGGVPQLSPEELAARLERNRKAAEERKRLKQLQRQQEQADKANPN</sequence>
<dbReference type="AlphaFoldDB" id="A0A0G4F3E8"/>
<feature type="compositionally biased region" description="Basic and acidic residues" evidence="1">
    <location>
        <begin position="373"/>
        <end position="388"/>
    </location>
</feature>
<keyword evidence="3" id="KW-1185">Reference proteome</keyword>
<feature type="compositionally biased region" description="Basic and acidic residues" evidence="1">
    <location>
        <begin position="302"/>
        <end position="337"/>
    </location>
</feature>
<feature type="region of interest" description="Disordered" evidence="1">
    <location>
        <begin position="124"/>
        <end position="143"/>
    </location>
</feature>
<feature type="compositionally biased region" description="Basic and acidic residues" evidence="1">
    <location>
        <begin position="346"/>
        <end position="363"/>
    </location>
</feature>
<feature type="region of interest" description="Disordered" evidence="1">
    <location>
        <begin position="226"/>
        <end position="406"/>
    </location>
</feature>
<evidence type="ECO:0008006" key="4">
    <source>
        <dbReference type="Google" id="ProtNLM"/>
    </source>
</evidence>
<organism evidence="2 3">
    <name type="scientific">Vitrella brassicaformis (strain CCMP3155)</name>
    <dbReference type="NCBI Taxonomy" id="1169540"/>
    <lineage>
        <taxon>Eukaryota</taxon>
        <taxon>Sar</taxon>
        <taxon>Alveolata</taxon>
        <taxon>Colpodellida</taxon>
        <taxon>Vitrellaceae</taxon>
        <taxon>Vitrella</taxon>
    </lineage>
</organism>
<dbReference type="EMBL" id="CDMY01000366">
    <property type="protein sequence ID" value="CEM06447.1"/>
    <property type="molecule type" value="Genomic_DNA"/>
</dbReference>
<evidence type="ECO:0000313" key="3">
    <source>
        <dbReference type="Proteomes" id="UP000041254"/>
    </source>
</evidence>
<dbReference type="VEuPathDB" id="CryptoDB:Vbra_5647"/>
<dbReference type="InParanoid" id="A0A0G4F3E8"/>
<proteinExistence type="predicted"/>
<feature type="compositionally biased region" description="Acidic residues" evidence="1">
    <location>
        <begin position="11"/>
        <end position="45"/>
    </location>
</feature>
<protein>
    <recommendedName>
        <fullName evidence="4">TIMELESS-interacting protein</fullName>
    </recommendedName>
</protein>
<gene>
    <name evidence="2" type="ORF">Vbra_5647</name>
</gene>
<accession>A0A0G4F3E8</accession>
<evidence type="ECO:0000313" key="2">
    <source>
        <dbReference type="EMBL" id="CEM06447.1"/>
    </source>
</evidence>
<reference evidence="2 3" key="1">
    <citation type="submission" date="2014-11" db="EMBL/GenBank/DDBJ databases">
        <authorList>
            <person name="Zhu J."/>
            <person name="Qi W."/>
            <person name="Song R."/>
        </authorList>
    </citation>
    <scope>NUCLEOTIDE SEQUENCE [LARGE SCALE GENOMIC DNA]</scope>
</reference>
<feature type="compositionally biased region" description="Basic and acidic residues" evidence="1">
    <location>
        <begin position="229"/>
        <end position="268"/>
    </location>
</feature>
<evidence type="ECO:0000256" key="1">
    <source>
        <dbReference type="SAM" id="MobiDB-lite"/>
    </source>
</evidence>